<evidence type="ECO:0008006" key="8">
    <source>
        <dbReference type="Google" id="ProtNLM"/>
    </source>
</evidence>
<feature type="transmembrane region" description="Helical" evidence="5">
    <location>
        <begin position="38"/>
        <end position="58"/>
    </location>
</feature>
<reference evidence="6 7" key="1">
    <citation type="journal article" date="2019" name="Nat. Med.">
        <title>A library of human gut bacterial isolates paired with longitudinal multiomics data enables mechanistic microbiome research.</title>
        <authorList>
            <person name="Poyet M."/>
            <person name="Groussin M."/>
            <person name="Gibbons S.M."/>
            <person name="Avila-Pacheco J."/>
            <person name="Jiang X."/>
            <person name="Kearney S.M."/>
            <person name="Perrotta A.R."/>
            <person name="Berdy B."/>
            <person name="Zhao S."/>
            <person name="Lieberman T.D."/>
            <person name="Swanson P.K."/>
            <person name="Smith M."/>
            <person name="Roesemann S."/>
            <person name="Alexander J.E."/>
            <person name="Rich S.A."/>
            <person name="Livny J."/>
            <person name="Vlamakis H."/>
            <person name="Clish C."/>
            <person name="Bullock K."/>
            <person name="Deik A."/>
            <person name="Scott J."/>
            <person name="Pierce K.A."/>
            <person name="Xavier R.J."/>
            <person name="Alm E.J."/>
        </authorList>
    </citation>
    <scope>NUCLEOTIDE SEQUENCE [LARGE SCALE GENOMIC DNA]</scope>
    <source>
        <strain evidence="6 7">BIOML-A4</strain>
    </source>
</reference>
<dbReference type="GO" id="GO:0009403">
    <property type="term" value="P:toxin biosynthetic process"/>
    <property type="evidence" value="ECO:0007669"/>
    <property type="project" value="InterPro"/>
</dbReference>
<evidence type="ECO:0000313" key="6">
    <source>
        <dbReference type="EMBL" id="MTS28826.1"/>
    </source>
</evidence>
<evidence type="ECO:0000256" key="2">
    <source>
        <dbReference type="ARBA" id="ARBA00022692"/>
    </source>
</evidence>
<evidence type="ECO:0000256" key="3">
    <source>
        <dbReference type="ARBA" id="ARBA00022989"/>
    </source>
</evidence>
<dbReference type="InterPro" id="IPR003825">
    <property type="entry name" value="Colicin-V_CvpA"/>
</dbReference>
<dbReference type="GO" id="GO:0016020">
    <property type="term" value="C:membrane"/>
    <property type="evidence" value="ECO:0007669"/>
    <property type="project" value="UniProtKB-SubCell"/>
</dbReference>
<proteinExistence type="predicted"/>
<feature type="transmembrane region" description="Helical" evidence="5">
    <location>
        <begin position="12"/>
        <end position="31"/>
    </location>
</feature>
<evidence type="ECO:0000256" key="1">
    <source>
        <dbReference type="ARBA" id="ARBA00004141"/>
    </source>
</evidence>
<keyword evidence="2 5" id="KW-0812">Transmembrane</keyword>
<evidence type="ECO:0000256" key="5">
    <source>
        <dbReference type="SAM" id="Phobius"/>
    </source>
</evidence>
<evidence type="ECO:0000256" key="4">
    <source>
        <dbReference type="ARBA" id="ARBA00023136"/>
    </source>
</evidence>
<dbReference type="Pfam" id="PF02674">
    <property type="entry name" value="Colicin_V"/>
    <property type="match status" value="1"/>
</dbReference>
<feature type="transmembrane region" description="Helical" evidence="5">
    <location>
        <begin position="180"/>
        <end position="207"/>
    </location>
</feature>
<keyword evidence="4 5" id="KW-0472">Membrane</keyword>
<sequence>MHPAGKDILMNISPAIIIDVALIAVIVVSVFHYARKGFVAGLMDLVGNLASLALAWVVSGKLSPTVFENFFKSGLIEQTARTIQQQGGVNLSVILDGLSGILPQKFIDDITASAAGMLDSGAPDIAQQVVEKIIAPLVVPLITVVVFFATFVLCRVVIAFLVTVLTNINKIPLLGGVNRILGVCIGVVAGFINVLLILCLLWAVVVITNGNLPFVNDSSLSGSCFYSFFSAYNPFL</sequence>
<comment type="subcellular location">
    <subcellularLocation>
        <location evidence="1">Membrane</location>
        <topology evidence="1">Multi-pass membrane protein</topology>
    </subcellularLocation>
</comment>
<accession>A0A6L6LVN5</accession>
<gene>
    <name evidence="6" type="ORF">GMD59_16275</name>
</gene>
<organism evidence="6 7">
    <name type="scientific">Ruthenibacterium lactatiformans</name>
    <dbReference type="NCBI Taxonomy" id="1550024"/>
    <lineage>
        <taxon>Bacteria</taxon>
        <taxon>Bacillati</taxon>
        <taxon>Bacillota</taxon>
        <taxon>Clostridia</taxon>
        <taxon>Eubacteriales</taxon>
        <taxon>Oscillospiraceae</taxon>
        <taxon>Ruthenibacterium</taxon>
    </lineage>
</organism>
<dbReference type="Proteomes" id="UP000472755">
    <property type="component" value="Unassembled WGS sequence"/>
</dbReference>
<comment type="caution">
    <text evidence="6">The sequence shown here is derived from an EMBL/GenBank/DDBJ whole genome shotgun (WGS) entry which is preliminary data.</text>
</comment>
<protein>
    <recommendedName>
        <fullName evidence="8">CvpA family protein</fullName>
    </recommendedName>
</protein>
<evidence type="ECO:0000313" key="7">
    <source>
        <dbReference type="Proteomes" id="UP000472755"/>
    </source>
</evidence>
<name>A0A6L6LVN5_9FIRM</name>
<dbReference type="EMBL" id="WMZU01000038">
    <property type="protein sequence ID" value="MTS28826.1"/>
    <property type="molecule type" value="Genomic_DNA"/>
</dbReference>
<dbReference type="AlphaFoldDB" id="A0A6L6LVN5"/>
<keyword evidence="3 5" id="KW-1133">Transmembrane helix</keyword>
<feature type="transmembrane region" description="Helical" evidence="5">
    <location>
        <begin position="141"/>
        <end position="168"/>
    </location>
</feature>